<dbReference type="STRING" id="574349.SAMN05443545_107213"/>
<evidence type="ECO:0000313" key="1">
    <source>
        <dbReference type="EMBL" id="SDX80908.1"/>
    </source>
</evidence>
<protein>
    <submittedName>
        <fullName evidence="1">SpoIIAA-like</fullName>
    </submittedName>
</protein>
<sequence>MIELLPPGAAHVVAFRASGRVTADDLQHVIDAIEGLKEAQPRISLYAEIDAMRWMTLSAVLRDLGYGLTQLGDLRHFYRAAIVTDRHWVRPIAHLETRLFKPLEVRAFPMAEREPALEWVRHLPEAPDSAEVGEAATAG</sequence>
<dbReference type="Pfam" id="PF11964">
    <property type="entry name" value="SpoIIAA-like"/>
    <property type="match status" value="1"/>
</dbReference>
<dbReference type="InterPro" id="IPR038396">
    <property type="entry name" value="SpoIIAA-like_sf"/>
</dbReference>
<gene>
    <name evidence="1" type="ORF">SAMN05443545_107213</name>
</gene>
<dbReference type="Gene3D" id="3.40.50.10600">
    <property type="entry name" value="SpoIIaa-like domains"/>
    <property type="match status" value="1"/>
</dbReference>
<name>A0A1H3ERZ6_9GAMM</name>
<dbReference type="InterPro" id="IPR021866">
    <property type="entry name" value="SpoIIAA-like"/>
</dbReference>
<dbReference type="InterPro" id="IPR036513">
    <property type="entry name" value="STAS_dom_sf"/>
</dbReference>
<keyword evidence="2" id="KW-1185">Reference proteome</keyword>
<dbReference type="AlphaFoldDB" id="A0A1H3ERZ6"/>
<dbReference type="RefSeq" id="WP_092571241.1">
    <property type="nucleotide sequence ID" value="NZ_BMXH01000006.1"/>
</dbReference>
<evidence type="ECO:0000313" key="2">
    <source>
        <dbReference type="Proteomes" id="UP000198500"/>
    </source>
</evidence>
<proteinExistence type="predicted"/>
<organism evidence="1 2">
    <name type="scientific">Aidingimonas halophila</name>
    <dbReference type="NCBI Taxonomy" id="574349"/>
    <lineage>
        <taxon>Bacteria</taxon>
        <taxon>Pseudomonadati</taxon>
        <taxon>Pseudomonadota</taxon>
        <taxon>Gammaproteobacteria</taxon>
        <taxon>Oceanospirillales</taxon>
        <taxon>Halomonadaceae</taxon>
        <taxon>Aidingimonas</taxon>
    </lineage>
</organism>
<dbReference type="EMBL" id="FNNI01000007">
    <property type="protein sequence ID" value="SDX80908.1"/>
    <property type="molecule type" value="Genomic_DNA"/>
</dbReference>
<dbReference type="SUPFAM" id="SSF52091">
    <property type="entry name" value="SpoIIaa-like"/>
    <property type="match status" value="1"/>
</dbReference>
<dbReference type="OrthoDB" id="7619266at2"/>
<reference evidence="1 2" key="1">
    <citation type="submission" date="2016-10" db="EMBL/GenBank/DDBJ databases">
        <authorList>
            <person name="de Groot N.N."/>
        </authorList>
    </citation>
    <scope>NUCLEOTIDE SEQUENCE [LARGE SCALE GENOMIC DNA]</scope>
    <source>
        <strain evidence="1 2">DSM 19219</strain>
    </source>
</reference>
<accession>A0A1H3ERZ6</accession>
<dbReference type="Proteomes" id="UP000198500">
    <property type="component" value="Unassembled WGS sequence"/>
</dbReference>